<evidence type="ECO:0000313" key="5">
    <source>
        <dbReference type="EMBL" id="CAB3383307.1"/>
    </source>
</evidence>
<dbReference type="PANTHER" id="PTHR14024:SF49">
    <property type="entry name" value="LIPID STORAGE DROPLETS SURFACE-BINDING PROTEIN 1"/>
    <property type="match status" value="1"/>
</dbReference>
<organism evidence="5 6">
    <name type="scientific">Cloeon dipterum</name>
    <dbReference type="NCBI Taxonomy" id="197152"/>
    <lineage>
        <taxon>Eukaryota</taxon>
        <taxon>Metazoa</taxon>
        <taxon>Ecdysozoa</taxon>
        <taxon>Arthropoda</taxon>
        <taxon>Hexapoda</taxon>
        <taxon>Insecta</taxon>
        <taxon>Pterygota</taxon>
        <taxon>Palaeoptera</taxon>
        <taxon>Ephemeroptera</taxon>
        <taxon>Pisciforma</taxon>
        <taxon>Baetidae</taxon>
        <taxon>Cloeon</taxon>
    </lineage>
</organism>
<sequence>MAEGPSTSGGRAAPEMASCNNNGVRRPLKLNCIGKIQGIPLFDKAISTVGGYYNRFKRINPVTEWGLDVAEEKLYSVAEFSLASPLKFPLKMADSVFCYSLGLVENRIPVIKRQPDEIIPTVRKMVSDKAEAITHPVVSRASSFKKVATKFGMQKADQAIGTRVGSITANKIIAACQIAENLMDTYLPDPEDAQRDAGSEDEELDHQSAARYTVGRVDNVTRTFGRRLAKRTCSLKKSIMDTIYNLLSFVKSIVTNPKSVWDYMANIWYELSEDEPENQPPPKSLSEVTGVIVRESARQVVHVVNALTAWPIAALKWFAHLINRFYKSVRLDQAVAFANKQLSAVSNECEMYIQRAIGRFPQ</sequence>
<evidence type="ECO:0000256" key="2">
    <source>
        <dbReference type="ARBA" id="ARBA00006311"/>
    </source>
</evidence>
<gene>
    <name evidence="5" type="ORF">CLODIP_2_CD00022</name>
</gene>
<comment type="similarity">
    <text evidence="2">Belongs to the perilipin family.</text>
</comment>
<dbReference type="PANTHER" id="PTHR14024">
    <property type="entry name" value="PERILIPIN"/>
    <property type="match status" value="1"/>
</dbReference>
<feature type="region of interest" description="Disordered" evidence="4">
    <location>
        <begin position="188"/>
        <end position="207"/>
    </location>
</feature>
<dbReference type="EMBL" id="CADEPI010000303">
    <property type="protein sequence ID" value="CAB3383307.1"/>
    <property type="molecule type" value="Genomic_DNA"/>
</dbReference>
<evidence type="ECO:0000256" key="4">
    <source>
        <dbReference type="SAM" id="MobiDB-lite"/>
    </source>
</evidence>
<dbReference type="GO" id="GO:0010890">
    <property type="term" value="P:positive regulation of triglyceride storage"/>
    <property type="evidence" value="ECO:0007669"/>
    <property type="project" value="TreeGrafter"/>
</dbReference>
<dbReference type="OrthoDB" id="376826at2759"/>
<keyword evidence="3" id="KW-0551">Lipid droplet</keyword>
<comment type="subcellular location">
    <subcellularLocation>
        <location evidence="1">Lipid droplet</location>
    </subcellularLocation>
</comment>
<dbReference type="AlphaFoldDB" id="A0A8S1DQY3"/>
<keyword evidence="6" id="KW-1185">Reference proteome</keyword>
<reference evidence="5 6" key="1">
    <citation type="submission" date="2020-04" db="EMBL/GenBank/DDBJ databases">
        <authorList>
            <person name="Alioto T."/>
            <person name="Alioto T."/>
            <person name="Gomez Garrido J."/>
        </authorList>
    </citation>
    <scope>NUCLEOTIDE SEQUENCE [LARGE SCALE GENOMIC DNA]</scope>
</reference>
<evidence type="ECO:0000256" key="1">
    <source>
        <dbReference type="ARBA" id="ARBA00004502"/>
    </source>
</evidence>
<comment type="caution">
    <text evidence="5">The sequence shown here is derived from an EMBL/GenBank/DDBJ whole genome shotgun (WGS) entry which is preliminary data.</text>
</comment>
<evidence type="ECO:0008006" key="7">
    <source>
        <dbReference type="Google" id="ProtNLM"/>
    </source>
</evidence>
<dbReference type="GO" id="GO:0019915">
    <property type="term" value="P:lipid storage"/>
    <property type="evidence" value="ECO:0007669"/>
    <property type="project" value="TreeGrafter"/>
</dbReference>
<dbReference type="GO" id="GO:0005811">
    <property type="term" value="C:lipid droplet"/>
    <property type="evidence" value="ECO:0007669"/>
    <property type="project" value="UniProtKB-SubCell"/>
</dbReference>
<dbReference type="Proteomes" id="UP000494165">
    <property type="component" value="Unassembled WGS sequence"/>
</dbReference>
<accession>A0A8S1DQY3</accession>
<evidence type="ECO:0000256" key="3">
    <source>
        <dbReference type="ARBA" id="ARBA00022677"/>
    </source>
</evidence>
<protein>
    <recommendedName>
        <fullName evidence="7">Lipid storage droplets surface-binding protein 1</fullName>
    </recommendedName>
</protein>
<evidence type="ECO:0000313" key="6">
    <source>
        <dbReference type="Proteomes" id="UP000494165"/>
    </source>
</evidence>
<dbReference type="InterPro" id="IPR004279">
    <property type="entry name" value="Perilipin"/>
</dbReference>
<proteinExistence type="inferred from homology"/>
<dbReference type="GO" id="GO:0005829">
    <property type="term" value="C:cytosol"/>
    <property type="evidence" value="ECO:0007669"/>
    <property type="project" value="TreeGrafter"/>
</dbReference>
<name>A0A8S1DQY3_9INSE</name>
<dbReference type="Pfam" id="PF03036">
    <property type="entry name" value="Perilipin"/>
    <property type="match status" value="1"/>
</dbReference>